<accession>A0A5M3MFV1</accession>
<comment type="caution">
    <text evidence="1">The sequence shown here is derived from an EMBL/GenBank/DDBJ whole genome shotgun (WGS) entry which is preliminary data.</text>
</comment>
<sequence length="347" mass="39070">MIARSFLHSIVGRCATLKSLEIREEDVNPDYEDAISEVVSSLPKLEVLNCGLLEYGAIAHLDQLESLRELSFTVSPKYSYQDLHHHFLFGRLSYLGLASADSLGIILPLLQYIPRLPPFFIFSALRSTVSEIRNVIAHIVRAGNGDIDDVNIDVQRGIPEWDDPPECLIFDDIQPLSRFKNIRTLILCTGQPFCLDDDDVKMLSSYWPKMDTFNISGTTGWGGVTRITFKGILSIVENCRYLRNLGIVFDARSRRGLASGRPGGGISSSLSILMVGDSLIDNPAEVAMILSDLFPNVETLQAWEDTTWGHDDDVVEEQREKWEEATKLLMMFTSIRRQERAWVQSTI</sequence>
<dbReference type="Proteomes" id="UP000053558">
    <property type="component" value="Unassembled WGS sequence"/>
</dbReference>
<evidence type="ECO:0008006" key="3">
    <source>
        <dbReference type="Google" id="ProtNLM"/>
    </source>
</evidence>
<organism evidence="1 2">
    <name type="scientific">Coniophora puteana (strain RWD-64-598)</name>
    <name type="common">Brown rot fungus</name>
    <dbReference type="NCBI Taxonomy" id="741705"/>
    <lineage>
        <taxon>Eukaryota</taxon>
        <taxon>Fungi</taxon>
        <taxon>Dikarya</taxon>
        <taxon>Basidiomycota</taxon>
        <taxon>Agaricomycotina</taxon>
        <taxon>Agaricomycetes</taxon>
        <taxon>Agaricomycetidae</taxon>
        <taxon>Boletales</taxon>
        <taxon>Coniophorineae</taxon>
        <taxon>Coniophoraceae</taxon>
        <taxon>Coniophora</taxon>
    </lineage>
</organism>
<dbReference type="KEGG" id="cput:CONPUDRAFT_145484"/>
<dbReference type="Gene3D" id="3.80.10.10">
    <property type="entry name" value="Ribonuclease Inhibitor"/>
    <property type="match status" value="1"/>
</dbReference>
<dbReference type="InterPro" id="IPR032675">
    <property type="entry name" value="LRR_dom_sf"/>
</dbReference>
<dbReference type="AlphaFoldDB" id="A0A5M3MFV1"/>
<keyword evidence="2" id="KW-1185">Reference proteome</keyword>
<dbReference type="EMBL" id="JH711582">
    <property type="protein sequence ID" value="EIW78139.1"/>
    <property type="molecule type" value="Genomic_DNA"/>
</dbReference>
<proteinExistence type="predicted"/>
<protein>
    <recommendedName>
        <fullName evidence="3">F-box domain-containing protein</fullName>
    </recommendedName>
</protein>
<dbReference type="OrthoDB" id="2684839at2759"/>
<evidence type="ECO:0000313" key="1">
    <source>
        <dbReference type="EMBL" id="EIW78139.1"/>
    </source>
</evidence>
<reference evidence="2" key="1">
    <citation type="journal article" date="2012" name="Science">
        <title>The Paleozoic origin of enzymatic lignin decomposition reconstructed from 31 fungal genomes.</title>
        <authorList>
            <person name="Floudas D."/>
            <person name="Binder M."/>
            <person name="Riley R."/>
            <person name="Barry K."/>
            <person name="Blanchette R.A."/>
            <person name="Henrissat B."/>
            <person name="Martinez A.T."/>
            <person name="Otillar R."/>
            <person name="Spatafora J.W."/>
            <person name="Yadav J.S."/>
            <person name="Aerts A."/>
            <person name="Benoit I."/>
            <person name="Boyd A."/>
            <person name="Carlson A."/>
            <person name="Copeland A."/>
            <person name="Coutinho P.M."/>
            <person name="de Vries R.P."/>
            <person name="Ferreira P."/>
            <person name="Findley K."/>
            <person name="Foster B."/>
            <person name="Gaskell J."/>
            <person name="Glotzer D."/>
            <person name="Gorecki P."/>
            <person name="Heitman J."/>
            <person name="Hesse C."/>
            <person name="Hori C."/>
            <person name="Igarashi K."/>
            <person name="Jurgens J.A."/>
            <person name="Kallen N."/>
            <person name="Kersten P."/>
            <person name="Kohler A."/>
            <person name="Kuees U."/>
            <person name="Kumar T.K.A."/>
            <person name="Kuo A."/>
            <person name="LaButti K."/>
            <person name="Larrondo L.F."/>
            <person name="Lindquist E."/>
            <person name="Ling A."/>
            <person name="Lombard V."/>
            <person name="Lucas S."/>
            <person name="Lundell T."/>
            <person name="Martin R."/>
            <person name="McLaughlin D.J."/>
            <person name="Morgenstern I."/>
            <person name="Morin E."/>
            <person name="Murat C."/>
            <person name="Nagy L.G."/>
            <person name="Nolan M."/>
            <person name="Ohm R.A."/>
            <person name="Patyshakuliyeva A."/>
            <person name="Rokas A."/>
            <person name="Ruiz-Duenas F.J."/>
            <person name="Sabat G."/>
            <person name="Salamov A."/>
            <person name="Samejima M."/>
            <person name="Schmutz J."/>
            <person name="Slot J.C."/>
            <person name="St John F."/>
            <person name="Stenlid J."/>
            <person name="Sun H."/>
            <person name="Sun S."/>
            <person name="Syed K."/>
            <person name="Tsang A."/>
            <person name="Wiebenga A."/>
            <person name="Young D."/>
            <person name="Pisabarro A."/>
            <person name="Eastwood D.C."/>
            <person name="Martin F."/>
            <person name="Cullen D."/>
            <person name="Grigoriev I.V."/>
            <person name="Hibbett D.S."/>
        </authorList>
    </citation>
    <scope>NUCLEOTIDE SEQUENCE [LARGE SCALE GENOMIC DNA]</scope>
    <source>
        <strain evidence="2">RWD-64-598 SS2</strain>
    </source>
</reference>
<gene>
    <name evidence="1" type="ORF">CONPUDRAFT_145484</name>
</gene>
<dbReference type="SUPFAM" id="SSF52047">
    <property type="entry name" value="RNI-like"/>
    <property type="match status" value="1"/>
</dbReference>
<dbReference type="GeneID" id="19202072"/>
<evidence type="ECO:0000313" key="2">
    <source>
        <dbReference type="Proteomes" id="UP000053558"/>
    </source>
</evidence>
<dbReference type="RefSeq" id="XP_007771223.1">
    <property type="nucleotide sequence ID" value="XM_007773033.1"/>
</dbReference>
<name>A0A5M3MFV1_CONPW</name>